<accession>A0A6L3Z5L1</accession>
<evidence type="ECO:0000256" key="1">
    <source>
        <dbReference type="SAM" id="SignalP"/>
    </source>
</evidence>
<evidence type="ECO:0000313" key="3">
    <source>
        <dbReference type="Proteomes" id="UP000481876"/>
    </source>
</evidence>
<keyword evidence="1" id="KW-0732">Signal</keyword>
<dbReference type="EMBL" id="WBWS01000012">
    <property type="protein sequence ID" value="KAB2768648.1"/>
    <property type="molecule type" value="Genomic_DNA"/>
</dbReference>
<feature type="chain" id="PRO_5027059483" evidence="1">
    <location>
        <begin position="23"/>
        <end position="195"/>
    </location>
</feature>
<sequence>MKGKLSGWFCVWMLLLVSVASADNAKIFREAMFKSMAGFSGIFLSCRQNPENNPIGALVCGTSVSYFNERSDKFRIKHNHLPFGLPQKERTDELLSRMRKLGSPLGLVVELSYAETPEGYVGSARLSAEVSMGFGVDLSVPKGAPTTRPRSGTLVFWDRESIASGDTPERLAYILNQAVKLNMDAFFAEYMKENQ</sequence>
<proteinExistence type="predicted"/>
<reference evidence="2 3" key="1">
    <citation type="submission" date="2019-09" db="EMBL/GenBank/DDBJ databases">
        <title>Taxonomic organization of the family Brucellaceae based on a phylogenomic approach.</title>
        <authorList>
            <person name="Leclercq S."/>
            <person name="Cloeckaert A."/>
            <person name="Zygmunt M.S."/>
        </authorList>
    </citation>
    <scope>NUCLEOTIDE SEQUENCE [LARGE SCALE GENOMIC DNA]</scope>
    <source>
        <strain evidence="2 3">LMG 3313</strain>
    </source>
</reference>
<feature type="signal peptide" evidence="1">
    <location>
        <begin position="1"/>
        <end position="22"/>
    </location>
</feature>
<protein>
    <submittedName>
        <fullName evidence="2">Uncharacterized protein</fullName>
    </submittedName>
</protein>
<dbReference type="RefSeq" id="WP_151663700.1">
    <property type="nucleotide sequence ID" value="NZ_WBWS01000012.1"/>
</dbReference>
<comment type="caution">
    <text evidence="2">The sequence shown here is derived from an EMBL/GenBank/DDBJ whole genome shotgun (WGS) entry which is preliminary data.</text>
</comment>
<name>A0A6L3Z5L1_BRUAN</name>
<evidence type="ECO:0000313" key="2">
    <source>
        <dbReference type="EMBL" id="KAB2768648.1"/>
    </source>
</evidence>
<gene>
    <name evidence="2" type="ORF">F9L04_13310</name>
</gene>
<organism evidence="2 3">
    <name type="scientific">Brucella anthropi</name>
    <name type="common">Ochrobactrum anthropi</name>
    <dbReference type="NCBI Taxonomy" id="529"/>
    <lineage>
        <taxon>Bacteria</taxon>
        <taxon>Pseudomonadati</taxon>
        <taxon>Pseudomonadota</taxon>
        <taxon>Alphaproteobacteria</taxon>
        <taxon>Hyphomicrobiales</taxon>
        <taxon>Brucellaceae</taxon>
        <taxon>Brucella/Ochrobactrum group</taxon>
        <taxon>Brucella</taxon>
    </lineage>
</organism>
<dbReference type="Proteomes" id="UP000481876">
    <property type="component" value="Unassembled WGS sequence"/>
</dbReference>
<dbReference type="AlphaFoldDB" id="A0A6L3Z5L1"/>